<comment type="similarity">
    <text evidence="1">Belongs to the LysR transcriptional regulatory family.</text>
</comment>
<evidence type="ECO:0000256" key="1">
    <source>
        <dbReference type="ARBA" id="ARBA00009437"/>
    </source>
</evidence>
<dbReference type="SUPFAM" id="SSF46785">
    <property type="entry name" value="Winged helix' DNA-binding domain"/>
    <property type="match status" value="1"/>
</dbReference>
<dbReference type="GO" id="GO:0000976">
    <property type="term" value="F:transcription cis-regulatory region binding"/>
    <property type="evidence" value="ECO:0007669"/>
    <property type="project" value="TreeGrafter"/>
</dbReference>
<dbReference type="InterPro" id="IPR036390">
    <property type="entry name" value="WH_DNA-bd_sf"/>
</dbReference>
<dbReference type="Gene3D" id="1.10.10.10">
    <property type="entry name" value="Winged helix-like DNA-binding domain superfamily/Winged helix DNA-binding domain"/>
    <property type="match status" value="1"/>
</dbReference>
<feature type="domain" description="HTH lysR-type" evidence="5">
    <location>
        <begin position="1"/>
        <end position="62"/>
    </location>
</feature>
<dbReference type="GO" id="GO:0003700">
    <property type="term" value="F:DNA-binding transcription factor activity"/>
    <property type="evidence" value="ECO:0007669"/>
    <property type="project" value="InterPro"/>
</dbReference>
<dbReference type="Pfam" id="PF03466">
    <property type="entry name" value="LysR_substrate"/>
    <property type="match status" value="1"/>
</dbReference>
<dbReference type="AlphaFoldDB" id="A0AAJ1R7C5"/>
<evidence type="ECO:0000259" key="5">
    <source>
        <dbReference type="PROSITE" id="PS50931"/>
    </source>
</evidence>
<dbReference type="SUPFAM" id="SSF53850">
    <property type="entry name" value="Periplasmic binding protein-like II"/>
    <property type="match status" value="1"/>
</dbReference>
<protein>
    <submittedName>
        <fullName evidence="6">LysR family transcriptional regulator</fullName>
    </submittedName>
</protein>
<name>A0AAJ1R7C5_9LACO</name>
<dbReference type="Gene3D" id="3.40.190.10">
    <property type="entry name" value="Periplasmic binding protein-like II"/>
    <property type="match status" value="2"/>
</dbReference>
<evidence type="ECO:0000313" key="9">
    <source>
        <dbReference type="Proteomes" id="UP001167919"/>
    </source>
</evidence>
<sequence length="281" mass="32184">MKENMFKLLETFIAVYETRNFSKAAEQLFLSQPTISVHISQLEKELDTTLFQRNGRTEVRPTENAKRFYPDAIKIIEDWQHASNKIADHHLAKSRLKIAASHTTATTLLPQILAYLTQDIDRLQIEISLHNSDDILEMASQHQIDLGLIEKPSVNDAVKRYQIASDQLVLAGDLKSPIWLIRENGSGVHHYTQQYLKQKGIVPEQIIRISSNTIIVAMLENGIGQSIVSKKTLTKKIPFQELNSNFHRPLYLLTPQHEQDSDVKTLITKLIAYLKSDQHWL</sequence>
<organism evidence="6 9">
    <name type="scientific">Oenococcus sicerae</name>
    <dbReference type="NCBI Taxonomy" id="2203724"/>
    <lineage>
        <taxon>Bacteria</taxon>
        <taxon>Bacillati</taxon>
        <taxon>Bacillota</taxon>
        <taxon>Bacilli</taxon>
        <taxon>Lactobacillales</taxon>
        <taxon>Lactobacillaceae</taxon>
        <taxon>Oenococcus</taxon>
    </lineage>
</organism>
<keyword evidence="4" id="KW-0804">Transcription</keyword>
<dbReference type="Pfam" id="PF00126">
    <property type="entry name" value="HTH_1"/>
    <property type="match status" value="1"/>
</dbReference>
<keyword evidence="8" id="KW-1185">Reference proteome</keyword>
<dbReference type="PANTHER" id="PTHR30126">
    <property type="entry name" value="HTH-TYPE TRANSCRIPTIONAL REGULATOR"/>
    <property type="match status" value="1"/>
</dbReference>
<keyword evidence="2" id="KW-0805">Transcription regulation</keyword>
<reference evidence="6" key="2">
    <citation type="submission" date="2019-01" db="EMBL/GenBank/DDBJ databases">
        <title>Oenococcus sicerae UCMA17102.</title>
        <authorList>
            <person name="Cousin F.J."/>
            <person name="Le Guellec R."/>
            <person name="Cretenet M."/>
        </authorList>
    </citation>
    <scope>NUCLEOTIDE SEQUENCE</scope>
    <source>
        <strain evidence="6">UCMA17102</strain>
    </source>
</reference>
<gene>
    <name evidence="7" type="ORF">DLJ48_06285</name>
    <name evidence="6" type="ORF">EVC35_00345</name>
</gene>
<dbReference type="PANTHER" id="PTHR30126:SF39">
    <property type="entry name" value="HTH-TYPE TRANSCRIPTIONAL REGULATOR CYSL"/>
    <property type="match status" value="1"/>
</dbReference>
<evidence type="ECO:0000256" key="2">
    <source>
        <dbReference type="ARBA" id="ARBA00023015"/>
    </source>
</evidence>
<dbReference type="InterPro" id="IPR000847">
    <property type="entry name" value="LysR_HTH_N"/>
</dbReference>
<evidence type="ECO:0000313" key="8">
    <source>
        <dbReference type="Proteomes" id="UP000286907"/>
    </source>
</evidence>
<keyword evidence="3" id="KW-0238">DNA-binding</keyword>
<reference evidence="7" key="3">
    <citation type="submission" date="2020-01" db="EMBL/GenBank/DDBJ databases">
        <authorList>
            <person name="Cousin F.J."/>
            <person name="Le Guellec R."/>
            <person name="Cretenet M."/>
        </authorList>
    </citation>
    <scope>NUCLEOTIDE SEQUENCE</scope>
    <source>
        <strain evidence="7">UCMA 15228</strain>
    </source>
</reference>
<dbReference type="InterPro" id="IPR005119">
    <property type="entry name" value="LysR_subst-bd"/>
</dbReference>
<dbReference type="FunFam" id="1.10.10.10:FF:000001">
    <property type="entry name" value="LysR family transcriptional regulator"/>
    <property type="match status" value="1"/>
</dbReference>
<accession>A0AAJ1R7C5</accession>
<dbReference type="Proteomes" id="UP000286907">
    <property type="component" value="Chromosome"/>
</dbReference>
<evidence type="ECO:0000313" key="6">
    <source>
        <dbReference type="EMBL" id="MDN6899459.1"/>
    </source>
</evidence>
<dbReference type="InterPro" id="IPR036388">
    <property type="entry name" value="WH-like_DNA-bd_sf"/>
</dbReference>
<dbReference type="PRINTS" id="PR00039">
    <property type="entry name" value="HTHLYSR"/>
</dbReference>
<reference evidence="7 8" key="1">
    <citation type="journal article" date="2019" name="Syst. Appl. Microbiol.">
        <title>Oenococcus sicerae sp. nov., isolated from French cider.</title>
        <authorList>
            <person name="Cousin F.J."/>
            <person name="Le Guellec R."/>
            <person name="Chagnot C."/>
            <person name="Goux D."/>
            <person name="Dalmasso M."/>
            <person name="Laplace J.M."/>
            <person name="Cretenet M."/>
        </authorList>
    </citation>
    <scope>NUCLEOTIDE SEQUENCE [LARGE SCALE GENOMIC DNA]</scope>
    <source>
        <strain evidence="7 8">UCMA 15228</strain>
    </source>
</reference>
<evidence type="ECO:0000256" key="4">
    <source>
        <dbReference type="ARBA" id="ARBA00023163"/>
    </source>
</evidence>
<dbReference type="Proteomes" id="UP001167919">
    <property type="component" value="Unassembled WGS sequence"/>
</dbReference>
<evidence type="ECO:0000313" key="7">
    <source>
        <dbReference type="EMBL" id="QAS70156.1"/>
    </source>
</evidence>
<proteinExistence type="inferred from homology"/>
<dbReference type="EMBL" id="SDWY01000001">
    <property type="protein sequence ID" value="MDN6899459.1"/>
    <property type="molecule type" value="Genomic_DNA"/>
</dbReference>
<dbReference type="EMBL" id="CP029684">
    <property type="protein sequence ID" value="QAS70156.1"/>
    <property type="molecule type" value="Genomic_DNA"/>
</dbReference>
<evidence type="ECO:0000256" key="3">
    <source>
        <dbReference type="ARBA" id="ARBA00023125"/>
    </source>
</evidence>
<dbReference type="PROSITE" id="PS50931">
    <property type="entry name" value="HTH_LYSR"/>
    <property type="match status" value="1"/>
</dbReference>